<organism evidence="3 4">
    <name type="scientific">Crassostrea virginica</name>
    <name type="common">Eastern oyster</name>
    <dbReference type="NCBI Taxonomy" id="6565"/>
    <lineage>
        <taxon>Eukaryota</taxon>
        <taxon>Metazoa</taxon>
        <taxon>Spiralia</taxon>
        <taxon>Lophotrochozoa</taxon>
        <taxon>Mollusca</taxon>
        <taxon>Bivalvia</taxon>
        <taxon>Autobranchia</taxon>
        <taxon>Pteriomorphia</taxon>
        <taxon>Ostreida</taxon>
        <taxon>Ostreoidea</taxon>
        <taxon>Ostreidae</taxon>
        <taxon>Crassostrea</taxon>
    </lineage>
</organism>
<dbReference type="AlphaFoldDB" id="A0A8B8AMX5"/>
<keyword evidence="3" id="KW-1185">Reference proteome</keyword>
<keyword evidence="1" id="KW-1133">Transmembrane helix</keyword>
<evidence type="ECO:0000256" key="1">
    <source>
        <dbReference type="SAM" id="Phobius"/>
    </source>
</evidence>
<feature type="transmembrane region" description="Helical" evidence="1">
    <location>
        <begin position="124"/>
        <end position="143"/>
    </location>
</feature>
<dbReference type="SUPFAM" id="SSF57184">
    <property type="entry name" value="Growth factor receptor domain"/>
    <property type="match status" value="1"/>
</dbReference>
<accession>A0A8B8AMX5</accession>
<evidence type="ECO:0000313" key="4">
    <source>
        <dbReference type="RefSeq" id="XP_022292887.1"/>
    </source>
</evidence>
<dbReference type="RefSeq" id="XP_022292887.1">
    <property type="nucleotide sequence ID" value="XM_022437179.1"/>
</dbReference>
<keyword evidence="2" id="KW-0732">Signal</keyword>
<name>A0A8B8AMX5_CRAVI</name>
<evidence type="ECO:0000256" key="2">
    <source>
        <dbReference type="SAM" id="SignalP"/>
    </source>
</evidence>
<dbReference type="Gene3D" id="2.170.300.10">
    <property type="entry name" value="Tie2 ligand-binding domain superfamily"/>
    <property type="match status" value="1"/>
</dbReference>
<protein>
    <submittedName>
        <fullName evidence="4">Uncharacterized protein LOC111103737</fullName>
    </submittedName>
</protein>
<feature type="chain" id="PRO_5034716639" evidence="2">
    <location>
        <begin position="24"/>
        <end position="159"/>
    </location>
</feature>
<evidence type="ECO:0000313" key="3">
    <source>
        <dbReference type="Proteomes" id="UP000694844"/>
    </source>
</evidence>
<keyword evidence="1" id="KW-0472">Membrane</keyword>
<dbReference type="GeneID" id="111103737"/>
<gene>
    <name evidence="4" type="primary">LOC111103737</name>
</gene>
<keyword evidence="1" id="KW-0812">Transmembrane</keyword>
<reference evidence="4" key="1">
    <citation type="submission" date="2025-08" db="UniProtKB">
        <authorList>
            <consortium name="RefSeq"/>
        </authorList>
    </citation>
    <scope>IDENTIFICATION</scope>
    <source>
        <tissue evidence="4">Whole sample</tissue>
    </source>
</reference>
<sequence length="159" mass="17754">MAIWIYWLNLIPFYVFLFQSAKTCTNSLGLCCEHYMLIGNKCKPCPPGFTDDVCKKHCPPPSYGERCKYSCGSCSPCHHVYGCPLYSNSSFTLETESVSSPGTTFASGESALSTPKFPKKKKHLLIAFFSLSCLVILGFLILLKIHLTKHCQKRIILSV</sequence>
<feature type="signal peptide" evidence="2">
    <location>
        <begin position="1"/>
        <end position="23"/>
    </location>
</feature>
<dbReference type="OrthoDB" id="6206754at2759"/>
<dbReference type="InterPro" id="IPR009030">
    <property type="entry name" value="Growth_fac_rcpt_cys_sf"/>
</dbReference>
<dbReference type="Proteomes" id="UP000694844">
    <property type="component" value="Chromosome 7"/>
</dbReference>
<dbReference type="KEGG" id="cvn:111103737"/>
<proteinExistence type="predicted"/>